<name>A0ABW3HV91_9BACL</name>
<reference evidence="4" key="1">
    <citation type="journal article" date="2019" name="Int. J. Syst. Evol. Microbiol.">
        <title>The Global Catalogue of Microorganisms (GCM) 10K type strain sequencing project: providing services to taxonomists for standard genome sequencing and annotation.</title>
        <authorList>
            <consortium name="The Broad Institute Genomics Platform"/>
            <consortium name="The Broad Institute Genome Sequencing Center for Infectious Disease"/>
            <person name="Wu L."/>
            <person name="Ma J."/>
        </authorList>
    </citation>
    <scope>NUCLEOTIDE SEQUENCE [LARGE SCALE GENOMIC DNA]</scope>
    <source>
        <strain evidence="4">CCUG 59129</strain>
    </source>
</reference>
<sequence>MEKSVTAIISFVTIVVAFGAGLLLSDREYRQQLTEIASAHRQLESALQESNAQLASMLEQALLDIEQLEADNRGLQQAKAEYVDLLEELNDKLQRREDMLRVMTDGQMPDYEVLEEGVSGTVVYVKETPNDNEERERLLYKLGAAFAHLDAVTFWNDKMQAERYVRGELERNEDEMLPPYVGMFGEIVRSDEGMPRLLLHGSTGGPLDLQFGKYGAEAG</sequence>
<evidence type="ECO:0000313" key="4">
    <source>
        <dbReference type="Proteomes" id="UP001596989"/>
    </source>
</evidence>
<keyword evidence="1" id="KW-0175">Coiled coil</keyword>
<protein>
    <submittedName>
        <fullName evidence="3">Uncharacterized protein</fullName>
    </submittedName>
</protein>
<evidence type="ECO:0000256" key="1">
    <source>
        <dbReference type="SAM" id="Coils"/>
    </source>
</evidence>
<comment type="caution">
    <text evidence="3">The sequence shown here is derived from an EMBL/GenBank/DDBJ whole genome shotgun (WGS) entry which is preliminary data.</text>
</comment>
<keyword evidence="2" id="KW-0472">Membrane</keyword>
<accession>A0ABW3HV91</accession>
<gene>
    <name evidence="3" type="ORF">ACFQ2I_18470</name>
</gene>
<feature type="transmembrane region" description="Helical" evidence="2">
    <location>
        <begin position="6"/>
        <end position="24"/>
    </location>
</feature>
<dbReference type="Proteomes" id="UP001596989">
    <property type="component" value="Unassembled WGS sequence"/>
</dbReference>
<organism evidence="3 4">
    <name type="scientific">Paenibacillus chungangensis</name>
    <dbReference type="NCBI Taxonomy" id="696535"/>
    <lineage>
        <taxon>Bacteria</taxon>
        <taxon>Bacillati</taxon>
        <taxon>Bacillota</taxon>
        <taxon>Bacilli</taxon>
        <taxon>Bacillales</taxon>
        <taxon>Paenibacillaceae</taxon>
        <taxon>Paenibacillus</taxon>
    </lineage>
</organism>
<dbReference type="EMBL" id="JBHTJZ010000034">
    <property type="protein sequence ID" value="MFD0961339.1"/>
    <property type="molecule type" value="Genomic_DNA"/>
</dbReference>
<keyword evidence="2" id="KW-1133">Transmembrane helix</keyword>
<proteinExistence type="predicted"/>
<evidence type="ECO:0000313" key="3">
    <source>
        <dbReference type="EMBL" id="MFD0961339.1"/>
    </source>
</evidence>
<feature type="coiled-coil region" evidence="1">
    <location>
        <begin position="29"/>
        <end position="99"/>
    </location>
</feature>
<keyword evidence="4" id="KW-1185">Reference proteome</keyword>
<evidence type="ECO:0000256" key="2">
    <source>
        <dbReference type="SAM" id="Phobius"/>
    </source>
</evidence>
<dbReference type="RefSeq" id="WP_377566815.1">
    <property type="nucleotide sequence ID" value="NZ_JBHTJZ010000034.1"/>
</dbReference>
<keyword evidence="2" id="KW-0812">Transmembrane</keyword>